<dbReference type="GO" id="GO:0043107">
    <property type="term" value="P:type IV pilus-dependent motility"/>
    <property type="evidence" value="ECO:0007669"/>
    <property type="project" value="InterPro"/>
</dbReference>
<sequence length="300" mass="33679">MEIKIKIKGIVEKITKQFNRLKTRQRTLALFLAAAILFSFYYNAVYKPQSGALAKVKTELSNVNNRLLKLKSQLPDIQKEKETLGAAKRNLETLKAQLSSFELQLPTTGRIPQLLGELVRQAQGLPIDFVSIRPKTSKEKKEYAKLIIELKFNSTYSDFANYLNRLESLSQFLRATDIAMEEMKDGFRGQSDVTLTLGTLLGEAEAVKPEEEKAPQFAAPLTIERNPFLSKFRPAKEGAKKAEFQLSGIIASGKTPTAIINDEVYRTGDIIGNKKVKQILPNMVILTDGRESTVLTLERE</sequence>
<reference evidence="3 4" key="1">
    <citation type="submission" date="2017-09" db="EMBL/GenBank/DDBJ databases">
        <title>Depth-based differentiation of microbial function through sediment-hosted aquifers and enrichment of novel symbionts in the deep terrestrial subsurface.</title>
        <authorList>
            <person name="Probst A.J."/>
            <person name="Ladd B."/>
            <person name="Jarett J.K."/>
            <person name="Geller-Mcgrath D.E."/>
            <person name="Sieber C.M."/>
            <person name="Emerson J.B."/>
            <person name="Anantharaman K."/>
            <person name="Thomas B.C."/>
            <person name="Malmstrom R."/>
            <person name="Stieglmeier M."/>
            <person name="Klingl A."/>
            <person name="Woyke T."/>
            <person name="Ryan C.M."/>
            <person name="Banfield J.F."/>
        </authorList>
    </citation>
    <scope>NUCLEOTIDE SEQUENCE [LARGE SCALE GENOMIC DNA]</scope>
    <source>
        <strain evidence="3">CG07_land_8_20_14_0_80_42_15</strain>
    </source>
</reference>
<accession>A0A2J0L6Y5</accession>
<dbReference type="EMBL" id="PEWV01000012">
    <property type="protein sequence ID" value="PIU42287.1"/>
    <property type="molecule type" value="Genomic_DNA"/>
</dbReference>
<dbReference type="Gene3D" id="3.30.70.60">
    <property type="match status" value="1"/>
</dbReference>
<organism evidence="3 4">
    <name type="scientific">Candidatus Aquitaenariimonas noxiae</name>
    <dbReference type="NCBI Taxonomy" id="1974741"/>
    <lineage>
        <taxon>Bacteria</taxon>
        <taxon>Pseudomonadati</taxon>
        <taxon>Candidatus Omnitrophota</taxon>
        <taxon>Candidatus Aquitaenariimonas</taxon>
    </lineage>
</organism>
<evidence type="ECO:0000313" key="3">
    <source>
        <dbReference type="EMBL" id="PIU42287.1"/>
    </source>
</evidence>
<comment type="caution">
    <text evidence="3">The sequence shown here is derived from an EMBL/GenBank/DDBJ whole genome shotgun (WGS) entry which is preliminary data.</text>
</comment>
<evidence type="ECO:0000256" key="1">
    <source>
        <dbReference type="SAM" id="Coils"/>
    </source>
</evidence>
<feature type="transmembrane region" description="Helical" evidence="2">
    <location>
        <begin position="28"/>
        <end position="46"/>
    </location>
</feature>
<proteinExistence type="predicted"/>
<protein>
    <submittedName>
        <fullName evidence="3">Uncharacterized protein</fullName>
    </submittedName>
</protein>
<dbReference type="Gene3D" id="2.30.30.830">
    <property type="match status" value="1"/>
</dbReference>
<dbReference type="GO" id="GO:0043683">
    <property type="term" value="P:type IV pilus assembly"/>
    <property type="evidence" value="ECO:0007669"/>
    <property type="project" value="InterPro"/>
</dbReference>
<evidence type="ECO:0000313" key="4">
    <source>
        <dbReference type="Proteomes" id="UP000230052"/>
    </source>
</evidence>
<dbReference type="InterPro" id="IPR014717">
    <property type="entry name" value="Transl_elong_EF1B/ribsomal_bS6"/>
</dbReference>
<name>A0A2J0L6Y5_9BACT</name>
<feature type="coiled-coil region" evidence="1">
    <location>
        <begin position="53"/>
        <end position="104"/>
    </location>
</feature>
<dbReference type="Proteomes" id="UP000230052">
    <property type="component" value="Unassembled WGS sequence"/>
</dbReference>
<keyword evidence="2" id="KW-0472">Membrane</keyword>
<keyword evidence="1" id="KW-0175">Coiled coil</keyword>
<dbReference type="InterPro" id="IPR007445">
    <property type="entry name" value="PilO"/>
</dbReference>
<dbReference type="Pfam" id="PF04350">
    <property type="entry name" value="PilO"/>
    <property type="match status" value="1"/>
</dbReference>
<dbReference type="AlphaFoldDB" id="A0A2J0L6Y5"/>
<keyword evidence="2" id="KW-0812">Transmembrane</keyword>
<gene>
    <name evidence="3" type="ORF">COS99_00985</name>
</gene>
<keyword evidence="2" id="KW-1133">Transmembrane helix</keyword>
<evidence type="ECO:0000256" key="2">
    <source>
        <dbReference type="SAM" id="Phobius"/>
    </source>
</evidence>